<evidence type="ECO:0000256" key="2">
    <source>
        <dbReference type="ARBA" id="ARBA00011738"/>
    </source>
</evidence>
<dbReference type="InterPro" id="IPR015424">
    <property type="entry name" value="PyrdxlP-dep_Trfase"/>
</dbReference>
<dbReference type="STRING" id="6573.A0A210PZX4"/>
<evidence type="ECO:0000256" key="1">
    <source>
        <dbReference type="ARBA" id="ARBA00001933"/>
    </source>
</evidence>
<comment type="pathway">
    <text evidence="6">Amino-acid degradation; L-alanine degradation via transaminase pathway; pyruvate from L-alanine: step 1/1.</text>
</comment>
<dbReference type="FunFam" id="3.40.640.10:FF:000012">
    <property type="entry name" value="alanine aminotransferase 2"/>
    <property type="match status" value="1"/>
</dbReference>
<evidence type="ECO:0000256" key="7">
    <source>
        <dbReference type="ARBA" id="ARBA00025785"/>
    </source>
</evidence>
<proteinExistence type="inferred from homology"/>
<gene>
    <name evidence="11" type="ORF">KP79_PYT13719</name>
</gene>
<keyword evidence="3 11" id="KW-0032">Aminotransferase</keyword>
<dbReference type="InterPro" id="IPR004839">
    <property type="entry name" value="Aminotransferase_I/II_large"/>
</dbReference>
<dbReference type="EC" id="2.6.1.2" evidence="8"/>
<comment type="subunit">
    <text evidence="2">Homodimer.</text>
</comment>
<dbReference type="EMBL" id="NEDP02005324">
    <property type="protein sequence ID" value="OWF42028.1"/>
    <property type="molecule type" value="Genomic_DNA"/>
</dbReference>
<dbReference type="Gene3D" id="3.40.640.10">
    <property type="entry name" value="Type I PLP-dependent aspartate aminotransferase-like (Major domain)"/>
    <property type="match status" value="1"/>
</dbReference>
<comment type="cofactor">
    <cofactor evidence="1">
        <name>pyridoxal 5'-phosphate</name>
        <dbReference type="ChEBI" id="CHEBI:597326"/>
    </cofactor>
</comment>
<organism evidence="11 12">
    <name type="scientific">Mizuhopecten yessoensis</name>
    <name type="common">Japanese scallop</name>
    <name type="synonym">Patinopecten yessoensis</name>
    <dbReference type="NCBI Taxonomy" id="6573"/>
    <lineage>
        <taxon>Eukaryota</taxon>
        <taxon>Metazoa</taxon>
        <taxon>Spiralia</taxon>
        <taxon>Lophotrochozoa</taxon>
        <taxon>Mollusca</taxon>
        <taxon>Bivalvia</taxon>
        <taxon>Autobranchia</taxon>
        <taxon>Pteriomorphia</taxon>
        <taxon>Pectinida</taxon>
        <taxon>Pectinoidea</taxon>
        <taxon>Pectinidae</taxon>
        <taxon>Mizuhopecten</taxon>
    </lineage>
</organism>
<dbReference type="OrthoDB" id="1732682at2759"/>
<dbReference type="InterPro" id="IPR015421">
    <property type="entry name" value="PyrdxlP-dep_Trfase_major"/>
</dbReference>
<dbReference type="Gene3D" id="3.90.1150.10">
    <property type="entry name" value="Aspartate Aminotransferase, domain 1"/>
    <property type="match status" value="1"/>
</dbReference>
<dbReference type="SUPFAM" id="SSF53383">
    <property type="entry name" value="PLP-dependent transferases"/>
    <property type="match status" value="1"/>
</dbReference>
<accession>A0A210PZX4</accession>
<evidence type="ECO:0000256" key="8">
    <source>
        <dbReference type="ARBA" id="ARBA00026106"/>
    </source>
</evidence>
<name>A0A210PZX4_MIZYE</name>
<comment type="catalytic activity">
    <reaction evidence="9">
        <text>L-alanine + 2-oxoglutarate = pyruvate + L-glutamate</text>
        <dbReference type="Rhea" id="RHEA:19453"/>
        <dbReference type="ChEBI" id="CHEBI:15361"/>
        <dbReference type="ChEBI" id="CHEBI:16810"/>
        <dbReference type="ChEBI" id="CHEBI:29985"/>
        <dbReference type="ChEBI" id="CHEBI:57972"/>
        <dbReference type="EC" id="2.6.1.2"/>
    </reaction>
</comment>
<dbReference type="InterPro" id="IPR015422">
    <property type="entry name" value="PyrdxlP-dep_Trfase_small"/>
</dbReference>
<dbReference type="FunFam" id="1.10.287.1970:FF:000001">
    <property type="entry name" value="Alanine aminotransferase 2"/>
    <property type="match status" value="1"/>
</dbReference>
<feature type="domain" description="Aminotransferase class I/classII large" evidence="10">
    <location>
        <begin position="131"/>
        <end position="509"/>
    </location>
</feature>
<evidence type="ECO:0000313" key="11">
    <source>
        <dbReference type="EMBL" id="OWF42028.1"/>
    </source>
</evidence>
<sequence>MLRNYSLRLCRISPVCPLARVSGAVSGKQLGSHRCFHPQTPCRAKVLTVDNMNPHLKAMEYAVRGPIVIMAGKIEEELIAGVKKPFPNVIRANIGDCHATGQPPITFLRQVVALCTDPAMLMTDPRYPSDAKERAQRVLDSCGGSSIGAYSDSSGVLAVREDIANYIQERDGIPASSNDIFLCTGASDGIKTIMKMLMTGESGRGQAGVMIPIPQYPLYTATIAEYNAYPIKYYMDEDKNWALDINELKRSIDEARPNCKPRAIVIINPGNPTGSVLSRQNIEDVIKFAKDEGLFILADEVYQHNVYAEGAAFHSFKKVMTELGGEYKDMELASFMSVSKGYMGECGFRGGYCEVINLDPEVKVQQLKSISAKLCSSVAGQAAMDVVVNPPRPGEPSYDLFMKEKNKVLNDLKVKANMVTETFNSMERFSCNEVKGAMYAFPQIHMPESALHAAKAMGKPADVMYCEDLLQQTGICVVPGSGFGQRPGTYHFRTTILPTVEQLADMLERFKVFHKGFLQNYK</sequence>
<dbReference type="FunFam" id="3.90.1150.10:FF:000010">
    <property type="entry name" value="Alanine aminotransferase 2"/>
    <property type="match status" value="1"/>
</dbReference>
<evidence type="ECO:0000256" key="9">
    <source>
        <dbReference type="ARBA" id="ARBA00047412"/>
    </source>
</evidence>
<comment type="similarity">
    <text evidence="7">Belongs to the class-I pyridoxal-phosphate-dependent aminotransferase family. Alanine aminotransferase subfamily.</text>
</comment>
<protein>
    <recommendedName>
        <fullName evidence="8">alanine transaminase</fullName>
        <ecNumber evidence="8">2.6.1.2</ecNumber>
    </recommendedName>
</protein>
<dbReference type="PANTHER" id="PTHR11751">
    <property type="entry name" value="ALANINE AMINOTRANSFERASE"/>
    <property type="match status" value="1"/>
</dbReference>
<evidence type="ECO:0000256" key="3">
    <source>
        <dbReference type="ARBA" id="ARBA00022576"/>
    </source>
</evidence>
<keyword evidence="4 11" id="KW-0808">Transferase</keyword>
<evidence type="ECO:0000256" key="5">
    <source>
        <dbReference type="ARBA" id="ARBA00022898"/>
    </source>
</evidence>
<dbReference type="CDD" id="cd00609">
    <property type="entry name" value="AAT_like"/>
    <property type="match status" value="1"/>
</dbReference>
<keyword evidence="12" id="KW-1185">Reference proteome</keyword>
<dbReference type="Gene3D" id="1.10.287.1970">
    <property type="match status" value="1"/>
</dbReference>
<evidence type="ECO:0000256" key="4">
    <source>
        <dbReference type="ARBA" id="ARBA00022679"/>
    </source>
</evidence>
<reference evidence="11 12" key="1">
    <citation type="journal article" date="2017" name="Nat. Ecol. Evol.">
        <title>Scallop genome provides insights into evolution of bilaterian karyotype and development.</title>
        <authorList>
            <person name="Wang S."/>
            <person name="Zhang J."/>
            <person name="Jiao W."/>
            <person name="Li J."/>
            <person name="Xun X."/>
            <person name="Sun Y."/>
            <person name="Guo X."/>
            <person name="Huan P."/>
            <person name="Dong B."/>
            <person name="Zhang L."/>
            <person name="Hu X."/>
            <person name="Sun X."/>
            <person name="Wang J."/>
            <person name="Zhao C."/>
            <person name="Wang Y."/>
            <person name="Wang D."/>
            <person name="Huang X."/>
            <person name="Wang R."/>
            <person name="Lv J."/>
            <person name="Li Y."/>
            <person name="Zhang Z."/>
            <person name="Liu B."/>
            <person name="Lu W."/>
            <person name="Hui Y."/>
            <person name="Liang J."/>
            <person name="Zhou Z."/>
            <person name="Hou R."/>
            <person name="Li X."/>
            <person name="Liu Y."/>
            <person name="Li H."/>
            <person name="Ning X."/>
            <person name="Lin Y."/>
            <person name="Zhao L."/>
            <person name="Xing Q."/>
            <person name="Dou J."/>
            <person name="Li Y."/>
            <person name="Mao J."/>
            <person name="Guo H."/>
            <person name="Dou H."/>
            <person name="Li T."/>
            <person name="Mu C."/>
            <person name="Jiang W."/>
            <person name="Fu Q."/>
            <person name="Fu X."/>
            <person name="Miao Y."/>
            <person name="Liu J."/>
            <person name="Yu Q."/>
            <person name="Li R."/>
            <person name="Liao H."/>
            <person name="Li X."/>
            <person name="Kong Y."/>
            <person name="Jiang Z."/>
            <person name="Chourrout D."/>
            <person name="Li R."/>
            <person name="Bao Z."/>
        </authorList>
    </citation>
    <scope>NUCLEOTIDE SEQUENCE [LARGE SCALE GENOMIC DNA]</scope>
    <source>
        <strain evidence="11 12">PY_sf001</strain>
    </source>
</reference>
<dbReference type="Proteomes" id="UP000242188">
    <property type="component" value="Unassembled WGS sequence"/>
</dbReference>
<dbReference type="GO" id="GO:0030170">
    <property type="term" value="F:pyridoxal phosphate binding"/>
    <property type="evidence" value="ECO:0007669"/>
    <property type="project" value="InterPro"/>
</dbReference>
<evidence type="ECO:0000256" key="6">
    <source>
        <dbReference type="ARBA" id="ARBA00025708"/>
    </source>
</evidence>
<keyword evidence="5" id="KW-0663">Pyridoxal phosphate</keyword>
<comment type="caution">
    <text evidence="11">The sequence shown here is derived from an EMBL/GenBank/DDBJ whole genome shotgun (WGS) entry which is preliminary data.</text>
</comment>
<evidence type="ECO:0000313" key="12">
    <source>
        <dbReference type="Proteomes" id="UP000242188"/>
    </source>
</evidence>
<dbReference type="GO" id="GO:0004021">
    <property type="term" value="F:L-alanine:2-oxoglutarate aminotransferase activity"/>
    <property type="evidence" value="ECO:0007669"/>
    <property type="project" value="UniProtKB-EC"/>
</dbReference>
<dbReference type="UniPathway" id="UPA00528">
    <property type="reaction ID" value="UER00586"/>
</dbReference>
<evidence type="ECO:0000259" key="10">
    <source>
        <dbReference type="Pfam" id="PF00155"/>
    </source>
</evidence>
<dbReference type="Pfam" id="PF00155">
    <property type="entry name" value="Aminotran_1_2"/>
    <property type="match status" value="1"/>
</dbReference>
<dbReference type="GO" id="GO:0042853">
    <property type="term" value="P:L-alanine catabolic process"/>
    <property type="evidence" value="ECO:0007669"/>
    <property type="project" value="UniProtKB-UniPathway"/>
</dbReference>
<dbReference type="InterPro" id="IPR045088">
    <property type="entry name" value="ALAT1/2-like"/>
</dbReference>
<dbReference type="AlphaFoldDB" id="A0A210PZX4"/>
<dbReference type="PANTHER" id="PTHR11751:SF29">
    <property type="entry name" value="ALANINE TRANSAMINASE"/>
    <property type="match status" value="1"/>
</dbReference>